<reference evidence="1 2" key="1">
    <citation type="submission" date="2017-11" db="EMBL/GenBank/DDBJ databases">
        <authorList>
            <person name="Lechat P."/>
        </authorList>
    </citation>
    <scope>NUCLEOTIDE SEQUENCE [LARGE SCALE GENOMIC DNA]</scope>
    <source>
        <strain evidence="1">L495</strain>
    </source>
</reference>
<name>A0AAQ1P0A4_LEPIR</name>
<evidence type="ECO:0000313" key="1">
    <source>
        <dbReference type="EMBL" id="SOR62551.1"/>
    </source>
</evidence>
<comment type="caution">
    <text evidence="1">The sequence shown here is derived from an EMBL/GenBank/DDBJ whole genome shotgun (WGS) entry which is preliminary data.</text>
</comment>
<gene>
    <name evidence="1" type="ORF">LMANV2_480048</name>
</gene>
<proteinExistence type="predicted"/>
<accession>A0AAQ1P0A4</accession>
<evidence type="ECO:0000313" key="2">
    <source>
        <dbReference type="Proteomes" id="UP000234460"/>
    </source>
</evidence>
<organism evidence="1 2">
    <name type="scientific">Leptospira interrogans serovar Manilae</name>
    <dbReference type="NCBI Taxonomy" id="214675"/>
    <lineage>
        <taxon>Bacteria</taxon>
        <taxon>Pseudomonadati</taxon>
        <taxon>Spirochaetota</taxon>
        <taxon>Spirochaetia</taxon>
        <taxon>Leptospirales</taxon>
        <taxon>Leptospiraceae</taxon>
        <taxon>Leptospira</taxon>
    </lineage>
</organism>
<dbReference type="AlphaFoldDB" id="A0AAQ1P0A4"/>
<dbReference type="Proteomes" id="UP000234460">
    <property type="component" value="Chromosome LMANV2"/>
</dbReference>
<sequence>MFETSEKKLEFFRLISIPYSAYEKKNSKFNPIPFCYFFSLVPNELNRTKKPN</sequence>
<dbReference type="EMBL" id="OEJX01000043">
    <property type="protein sequence ID" value="SOR62551.1"/>
    <property type="molecule type" value="Genomic_DNA"/>
</dbReference>
<protein>
    <submittedName>
        <fullName evidence="1">Uncharacterized protein</fullName>
    </submittedName>
</protein>